<gene>
    <name evidence="4" type="ORF">CR513_54669</name>
</gene>
<keyword evidence="3" id="KW-1133">Transmembrane helix</keyword>
<keyword evidence="2" id="KW-1015">Disulfide bond</keyword>
<dbReference type="Proteomes" id="UP000257109">
    <property type="component" value="Unassembled WGS sequence"/>
</dbReference>
<dbReference type="InterPro" id="IPR006041">
    <property type="entry name" value="Pollen_Ole_e1_allergen"/>
</dbReference>
<evidence type="ECO:0000256" key="3">
    <source>
        <dbReference type="SAM" id="Phobius"/>
    </source>
</evidence>
<comment type="caution">
    <text evidence="4">The sequence shown here is derived from an EMBL/GenBank/DDBJ whole genome shotgun (WGS) entry which is preliminary data.</text>
</comment>
<evidence type="ECO:0000256" key="1">
    <source>
        <dbReference type="ARBA" id="ARBA00010049"/>
    </source>
</evidence>
<evidence type="ECO:0000313" key="4">
    <source>
        <dbReference type="EMBL" id="RDX66556.1"/>
    </source>
</evidence>
<feature type="transmembrane region" description="Helical" evidence="3">
    <location>
        <begin position="12"/>
        <end position="36"/>
    </location>
</feature>
<proteinExistence type="inferred from homology"/>
<evidence type="ECO:0000313" key="5">
    <source>
        <dbReference type="Proteomes" id="UP000257109"/>
    </source>
</evidence>
<dbReference type="EMBL" id="QJKJ01013388">
    <property type="protein sequence ID" value="RDX66556.1"/>
    <property type="molecule type" value="Genomic_DNA"/>
</dbReference>
<accession>A0A371EKN7</accession>
<evidence type="ECO:0000256" key="2">
    <source>
        <dbReference type="ARBA" id="ARBA00023157"/>
    </source>
</evidence>
<dbReference type="PANTHER" id="PTHR31614:SF2">
    <property type="entry name" value="F28N24.16 PROTEIN"/>
    <property type="match status" value="1"/>
</dbReference>
<reference evidence="4" key="1">
    <citation type="submission" date="2018-05" db="EMBL/GenBank/DDBJ databases">
        <title>Draft genome of Mucuna pruriens seed.</title>
        <authorList>
            <person name="Nnadi N.E."/>
            <person name="Vos R."/>
            <person name="Hasami M.H."/>
            <person name="Devisetty U.K."/>
            <person name="Aguiy J.C."/>
        </authorList>
    </citation>
    <scope>NUCLEOTIDE SEQUENCE [LARGE SCALE GENOMIC DNA]</scope>
    <source>
        <strain evidence="4">JCA_2017</strain>
    </source>
</reference>
<feature type="non-terminal residue" evidence="4">
    <location>
        <position position="1"/>
    </location>
</feature>
<name>A0A371EKN7_MUCPR</name>
<organism evidence="4 5">
    <name type="scientific">Mucuna pruriens</name>
    <name type="common">Velvet bean</name>
    <name type="synonym">Dolichos pruriens</name>
    <dbReference type="NCBI Taxonomy" id="157652"/>
    <lineage>
        <taxon>Eukaryota</taxon>
        <taxon>Viridiplantae</taxon>
        <taxon>Streptophyta</taxon>
        <taxon>Embryophyta</taxon>
        <taxon>Tracheophyta</taxon>
        <taxon>Spermatophyta</taxon>
        <taxon>Magnoliopsida</taxon>
        <taxon>eudicotyledons</taxon>
        <taxon>Gunneridae</taxon>
        <taxon>Pentapetalae</taxon>
        <taxon>rosids</taxon>
        <taxon>fabids</taxon>
        <taxon>Fabales</taxon>
        <taxon>Fabaceae</taxon>
        <taxon>Papilionoideae</taxon>
        <taxon>50 kb inversion clade</taxon>
        <taxon>NPAAA clade</taxon>
        <taxon>indigoferoid/millettioid clade</taxon>
        <taxon>Phaseoleae</taxon>
        <taxon>Mucuna</taxon>
    </lineage>
</organism>
<dbReference type="Pfam" id="PF01190">
    <property type="entry name" value="Pollen_Ole_e_1"/>
    <property type="match status" value="1"/>
</dbReference>
<keyword evidence="5" id="KW-1185">Reference proteome</keyword>
<evidence type="ECO:0008006" key="6">
    <source>
        <dbReference type="Google" id="ProtNLM"/>
    </source>
</evidence>
<dbReference type="AlphaFoldDB" id="A0A371EKN7"/>
<protein>
    <recommendedName>
        <fullName evidence="6">Olee1-like protein</fullName>
    </recommendedName>
</protein>
<dbReference type="PANTHER" id="PTHR31614">
    <property type="entry name" value="PROTEIN DOWNSTREAM OF FLC-RELATED"/>
    <property type="match status" value="1"/>
</dbReference>
<keyword evidence="3" id="KW-0812">Transmembrane</keyword>
<comment type="similarity">
    <text evidence="1">Belongs to the Ole e I family.</text>
</comment>
<sequence length="135" mass="14631">MHTGPPRSPSKSIFVGITMAKSTIVIASAPCFLSFFGSAYSHERFFIESTVYCDTCCIQFLTGSASATVRMECKAIEGGNMTFSKEGVSDGSGSYKVEMDGEDAEEVCEVKLLKSSRVECADVEHASHLEKPDHQ</sequence>
<keyword evidence="3" id="KW-0472">Membrane</keyword>
<dbReference type="OrthoDB" id="1888725at2759"/>